<organism evidence="8 9">
    <name type="scientific">Salinibacter ruber</name>
    <dbReference type="NCBI Taxonomy" id="146919"/>
    <lineage>
        <taxon>Bacteria</taxon>
        <taxon>Pseudomonadati</taxon>
        <taxon>Rhodothermota</taxon>
        <taxon>Rhodothermia</taxon>
        <taxon>Rhodothermales</taxon>
        <taxon>Salinibacteraceae</taxon>
        <taxon>Salinibacter</taxon>
    </lineage>
</organism>
<gene>
    <name evidence="8" type="ORF">GGP61_002806</name>
</gene>
<evidence type="ECO:0000313" key="8">
    <source>
        <dbReference type="EMBL" id="MCS3711175.1"/>
    </source>
</evidence>
<comment type="caution">
    <text evidence="8">The sequence shown here is derived from an EMBL/GenBank/DDBJ whole genome shotgun (WGS) entry which is preliminary data.</text>
</comment>
<keyword evidence="3" id="KW-1134">Transmembrane beta strand</keyword>
<dbReference type="PANTHER" id="PTHR35093">
    <property type="entry name" value="OUTER MEMBRANE PROTEIN NMB0088-RELATED"/>
    <property type="match status" value="1"/>
</dbReference>
<evidence type="ECO:0000313" key="9">
    <source>
        <dbReference type="Proteomes" id="UP001155057"/>
    </source>
</evidence>
<evidence type="ECO:0000256" key="4">
    <source>
        <dbReference type="ARBA" id="ARBA00022692"/>
    </source>
</evidence>
<dbReference type="PANTHER" id="PTHR35093:SF8">
    <property type="entry name" value="OUTER MEMBRANE PROTEIN NMB0088-RELATED"/>
    <property type="match status" value="1"/>
</dbReference>
<keyword evidence="6" id="KW-0472">Membrane</keyword>
<evidence type="ECO:0000256" key="3">
    <source>
        <dbReference type="ARBA" id="ARBA00022452"/>
    </source>
</evidence>
<accession>A0A9X2T466</accession>
<dbReference type="Pfam" id="PF03349">
    <property type="entry name" value="Toluene_X"/>
    <property type="match status" value="1"/>
</dbReference>
<proteinExistence type="inferred from homology"/>
<dbReference type="AlphaFoldDB" id="A0A9X2T466"/>
<dbReference type="SUPFAM" id="SSF56935">
    <property type="entry name" value="Porins"/>
    <property type="match status" value="1"/>
</dbReference>
<evidence type="ECO:0000256" key="1">
    <source>
        <dbReference type="ARBA" id="ARBA00004571"/>
    </source>
</evidence>
<sequence length="466" mass="50106">MGAGLWAPSLVQAQGFGVYEQGSCAMARAGAAVADGCGDGSSIYFNPAHVAGADRLTVSLGATLIDANGEFTYDYAARPPYTGAEVSLENDPIPVPHGYVTYGLTERLGVGLGTYVPFGLETNWPTRLSDGSYFDGAFEGFKNRIQSIYVQPTVAYQVTPKLQVGGGPVLAISSVELNQALDLSQQATPAGRTFGELGVPFHTAFAESTLEATNEVGYGANIGASYQATDRISVGARFTTPITVSYEGNATFEQVPTNLTVPVDLTNPETGNILVPAGTPIDNFLQPQFSDGQRLAKQTIETEITFPFQLVAGVSVQASEKLLLLADYQLTGWSAFDEIPLQFDRLGDRAREENYDNTHAVRLGAEYEVLDQLTARVGYLHNTAAAPDEVVTPLLPESNRNQLTVGFGWRPIERAELTVSYQLLQQNDRRGRVRSPRAGESLSTDLNQGVYSFGANLFGTTLTLYL</sequence>
<name>A0A9X2T466_9BACT</name>
<dbReference type="RefSeq" id="WP_259060709.1">
    <property type="nucleotide sequence ID" value="NZ_JACIFB010000002.1"/>
</dbReference>
<dbReference type="Proteomes" id="UP001155057">
    <property type="component" value="Unassembled WGS sequence"/>
</dbReference>
<protein>
    <submittedName>
        <fullName evidence="8">Long-chain fatty acid transport protein</fullName>
    </submittedName>
</protein>
<comment type="similarity">
    <text evidence="2">Belongs to the OmpP1/FadL family.</text>
</comment>
<comment type="subcellular location">
    <subcellularLocation>
        <location evidence="1">Cell outer membrane</location>
        <topology evidence="1">Multi-pass membrane protein</topology>
    </subcellularLocation>
</comment>
<keyword evidence="5" id="KW-0732">Signal</keyword>
<reference evidence="8" key="1">
    <citation type="submission" date="2022-08" db="EMBL/GenBank/DDBJ databases">
        <title>Genomic Encyclopedia of Type Strains, Phase V (KMG-V): Genome sequencing to study the core and pangenomes of soil and plant-associated prokaryotes.</title>
        <authorList>
            <person name="Whitman W."/>
        </authorList>
    </citation>
    <scope>NUCLEOTIDE SEQUENCE</scope>
    <source>
        <strain evidence="8">SP3049</strain>
    </source>
</reference>
<dbReference type="GO" id="GO:0015483">
    <property type="term" value="F:long-chain fatty acid transporting porin activity"/>
    <property type="evidence" value="ECO:0007669"/>
    <property type="project" value="TreeGrafter"/>
</dbReference>
<dbReference type="GO" id="GO:0009279">
    <property type="term" value="C:cell outer membrane"/>
    <property type="evidence" value="ECO:0007669"/>
    <property type="project" value="UniProtKB-SubCell"/>
</dbReference>
<keyword evidence="7" id="KW-0998">Cell outer membrane</keyword>
<dbReference type="Gene3D" id="2.40.160.60">
    <property type="entry name" value="Outer membrane protein transport protein (OMPP1/FadL/TodX)"/>
    <property type="match status" value="1"/>
</dbReference>
<keyword evidence="4" id="KW-0812">Transmembrane</keyword>
<evidence type="ECO:0000256" key="6">
    <source>
        <dbReference type="ARBA" id="ARBA00023136"/>
    </source>
</evidence>
<dbReference type="EMBL" id="JANUAE010000011">
    <property type="protein sequence ID" value="MCS3711175.1"/>
    <property type="molecule type" value="Genomic_DNA"/>
</dbReference>
<evidence type="ECO:0000256" key="5">
    <source>
        <dbReference type="ARBA" id="ARBA00022729"/>
    </source>
</evidence>
<dbReference type="InterPro" id="IPR005017">
    <property type="entry name" value="OMPP1/FadL/TodX"/>
</dbReference>
<evidence type="ECO:0000256" key="2">
    <source>
        <dbReference type="ARBA" id="ARBA00008163"/>
    </source>
</evidence>
<evidence type="ECO:0000256" key="7">
    <source>
        <dbReference type="ARBA" id="ARBA00023237"/>
    </source>
</evidence>